<dbReference type="eggNOG" id="arCOG08131">
    <property type="taxonomic scope" value="Archaea"/>
</dbReference>
<keyword evidence="1" id="KW-0812">Transmembrane</keyword>
<keyword evidence="1" id="KW-0472">Membrane</keyword>
<organism evidence="2 3">
    <name type="scientific">Natronolimnohabitans innermongolicus JCM 12255</name>
    <dbReference type="NCBI Taxonomy" id="1227499"/>
    <lineage>
        <taxon>Archaea</taxon>
        <taxon>Methanobacteriati</taxon>
        <taxon>Methanobacteriota</taxon>
        <taxon>Stenosarchaea group</taxon>
        <taxon>Halobacteria</taxon>
        <taxon>Halobacteriales</taxon>
        <taxon>Natrialbaceae</taxon>
        <taxon>Natronolimnohabitans</taxon>
    </lineage>
</organism>
<accession>L9WNV1</accession>
<reference evidence="2 3" key="1">
    <citation type="journal article" date="2014" name="PLoS Genet.">
        <title>Phylogenetically driven sequencing of extremely halophilic archaea reveals strategies for static and dynamic osmo-response.</title>
        <authorList>
            <person name="Becker E.A."/>
            <person name="Seitzer P.M."/>
            <person name="Tritt A."/>
            <person name="Larsen D."/>
            <person name="Krusor M."/>
            <person name="Yao A.I."/>
            <person name="Wu D."/>
            <person name="Madern D."/>
            <person name="Eisen J.A."/>
            <person name="Darling A.E."/>
            <person name="Facciotti M.T."/>
        </authorList>
    </citation>
    <scope>NUCLEOTIDE SEQUENCE [LARGE SCALE GENOMIC DNA]</scope>
    <source>
        <strain evidence="2 3">JCM 12255</strain>
    </source>
</reference>
<dbReference type="PATRIC" id="fig|1227499.3.peg.3649"/>
<name>L9WNV1_9EURY</name>
<dbReference type="OrthoDB" id="202254at2157"/>
<feature type="transmembrane region" description="Helical" evidence="1">
    <location>
        <begin position="291"/>
        <end position="314"/>
    </location>
</feature>
<keyword evidence="3" id="KW-1185">Reference proteome</keyword>
<proteinExistence type="predicted"/>
<gene>
    <name evidence="2" type="ORF">C493_17751</name>
</gene>
<dbReference type="InterPro" id="IPR058278">
    <property type="entry name" value="DUF7972"/>
</dbReference>
<dbReference type="Proteomes" id="UP000011602">
    <property type="component" value="Unassembled WGS sequence"/>
</dbReference>
<dbReference type="RefSeq" id="WP_007260810.1">
    <property type="nucleotide sequence ID" value="NZ_AOHZ01000082.1"/>
</dbReference>
<feature type="transmembrane region" description="Helical" evidence="1">
    <location>
        <begin position="258"/>
        <end position="276"/>
    </location>
</feature>
<keyword evidence="1" id="KW-1133">Transmembrane helix</keyword>
<evidence type="ECO:0000256" key="1">
    <source>
        <dbReference type="SAM" id="Phobius"/>
    </source>
</evidence>
<feature type="transmembrane region" description="Helical" evidence="1">
    <location>
        <begin position="68"/>
        <end position="92"/>
    </location>
</feature>
<dbReference type="EMBL" id="AOHZ01000082">
    <property type="protein sequence ID" value="ELY51180.1"/>
    <property type="molecule type" value="Genomic_DNA"/>
</dbReference>
<evidence type="ECO:0000313" key="2">
    <source>
        <dbReference type="EMBL" id="ELY51180.1"/>
    </source>
</evidence>
<evidence type="ECO:0000313" key="3">
    <source>
        <dbReference type="Proteomes" id="UP000011602"/>
    </source>
</evidence>
<protein>
    <submittedName>
        <fullName evidence="2">Uncharacterized protein</fullName>
    </submittedName>
</protein>
<dbReference type="AlphaFoldDB" id="L9WNV1"/>
<comment type="caution">
    <text evidence="2">The sequence shown here is derived from an EMBL/GenBank/DDBJ whole genome shotgun (WGS) entry which is preliminary data.</text>
</comment>
<sequence length="344" mass="38008">MDVDDLPSTDTLRGRTGENPVAHWILLDANRWLLAGLLSLATFASFVAAGSLSISLQDAMASGSPVETAFQALIAAVITGVTLVVAINQLVLSQELGRLGDQQTWMNEAMDYRRNAEELFGTTGPPDPARFLQALVQTSSETAEALRTAVTDSDEEALRRRTDRLVDNICRNSDEIYSQLETAEFGEFGVLRSGLNYNYSWKIYAVRRLCHEHEETLDNDQRAAFDDLIDSLTLFGPALEHFKSLYFQWELVHLTRSMLYSGLPGVVIATATVLYLEPGMAAGTTFGVDDLVWIVSMSATVSLVPFFLLATYVARIATVSKRTGSLGPFILRHSERTGEIDWEE</sequence>
<dbReference type="Pfam" id="PF25927">
    <property type="entry name" value="DUF7972"/>
    <property type="match status" value="1"/>
</dbReference>
<feature type="transmembrane region" description="Helical" evidence="1">
    <location>
        <begin position="32"/>
        <end position="56"/>
    </location>
</feature>